<dbReference type="EMBL" id="VMNF01000011">
    <property type="protein sequence ID" value="TXC00428.1"/>
    <property type="molecule type" value="Genomic_DNA"/>
</dbReference>
<comment type="caution">
    <text evidence="6">The sequence shown here is derived from an EMBL/GenBank/DDBJ whole genome shotgun (WGS) entry which is preliminary data.</text>
</comment>
<dbReference type="AlphaFoldDB" id="A0A5C6SRB5"/>
<accession>A0A5C6SRB5</accession>
<feature type="transmembrane region" description="Helical" evidence="4">
    <location>
        <begin position="69"/>
        <end position="87"/>
    </location>
</feature>
<dbReference type="InterPro" id="IPR020846">
    <property type="entry name" value="MFS_dom"/>
</dbReference>
<dbReference type="GO" id="GO:0022857">
    <property type="term" value="F:transmembrane transporter activity"/>
    <property type="evidence" value="ECO:0007669"/>
    <property type="project" value="InterPro"/>
</dbReference>
<dbReference type="PROSITE" id="PS50850">
    <property type="entry name" value="MFS"/>
    <property type="match status" value="1"/>
</dbReference>
<evidence type="ECO:0000256" key="2">
    <source>
        <dbReference type="ARBA" id="ARBA00006727"/>
    </source>
</evidence>
<dbReference type="InterPro" id="IPR050327">
    <property type="entry name" value="Proton-linked_MCT"/>
</dbReference>
<feature type="transmembrane region" description="Helical" evidence="4">
    <location>
        <begin position="188"/>
        <end position="210"/>
    </location>
</feature>
<dbReference type="InterPro" id="IPR036259">
    <property type="entry name" value="MFS_trans_sf"/>
</dbReference>
<dbReference type="InterPro" id="IPR011701">
    <property type="entry name" value="MFS"/>
</dbReference>
<evidence type="ECO:0000313" key="7">
    <source>
        <dbReference type="Proteomes" id="UP000321331"/>
    </source>
</evidence>
<evidence type="ECO:0000256" key="4">
    <source>
        <dbReference type="SAM" id="Phobius"/>
    </source>
</evidence>
<gene>
    <name evidence="6" type="ORF">FocTR4_00014655</name>
</gene>
<sequence length="452" mass="48050">MLTTVDEVPYDTESHLSSWICVFGSFLLLIPSYGASETNALATGFPQAIGTFQAYLQENQLSEYATRDLGWISGLYTALTLFLGIQAGPIIDRFSPMVVGPIATALTIPMFFLLAECTEYWHFILCLGILGGIGGALASTIALSIVGKLFTRLRGLAIGLALNGSALGGVIIPFILRELFPTWGYTWTIRFLGILMIGIMIPGCACYIPYMKMYNLHIRNLQTNITMQPSNVSDVSVTPCDPAGKSGASAAINFNAFRSQTFAAVAATFFLLEFVIFGTSGSLPTLSLQAGNSIETGYNLIVIINGSGCVGRIVSGLLGDKYGHCNTLFLAIVLTAICVGATLVPFGGTQVSALYAFATLWGLGSGFFSALIPACLGETCGHKDYGQYLGTLNFTVSFALLITVPIGGQMLQTLGGQALAGLYVGVLCIAAFGIYITRSLLVDSWTSFQTRV</sequence>
<comment type="subcellular location">
    <subcellularLocation>
        <location evidence="1">Membrane</location>
        <topology evidence="1">Multi-pass membrane protein</topology>
    </subcellularLocation>
</comment>
<feature type="domain" description="Major facilitator superfamily (MFS) profile" evidence="5">
    <location>
        <begin position="259"/>
        <end position="452"/>
    </location>
</feature>
<evidence type="ECO:0000313" key="6">
    <source>
        <dbReference type="EMBL" id="TXC00428.1"/>
    </source>
</evidence>
<dbReference type="Proteomes" id="UP000321331">
    <property type="component" value="Unassembled WGS sequence"/>
</dbReference>
<keyword evidence="4" id="KW-1133">Transmembrane helix</keyword>
<reference evidence="6 7" key="1">
    <citation type="submission" date="2019-07" db="EMBL/GenBank/DDBJ databases">
        <title>The First High-Quality Draft Genome Sequence of the Causal Agent of the Current Panama Disease Epidemic.</title>
        <authorList>
            <person name="Warmington R.J."/>
            <person name="Kay W."/>
            <person name="Jeffries A."/>
            <person name="Bebber D."/>
            <person name="Moore K."/>
            <person name="Studholme D.J."/>
        </authorList>
    </citation>
    <scope>NUCLEOTIDE SEQUENCE [LARGE SCALE GENOMIC DNA]</scope>
    <source>
        <strain evidence="6 7">TR4</strain>
    </source>
</reference>
<evidence type="ECO:0000256" key="3">
    <source>
        <dbReference type="ARBA" id="ARBA00023180"/>
    </source>
</evidence>
<feature type="transmembrane region" description="Helical" evidence="4">
    <location>
        <begin position="120"/>
        <end position="143"/>
    </location>
</feature>
<dbReference type="PANTHER" id="PTHR11360:SF230">
    <property type="entry name" value="MONOCARBOXYLATE TRANSPORTER, PUTATIVE (AFU_ORTHOLOGUE AFUA_2G12790)-RELATED"/>
    <property type="match status" value="1"/>
</dbReference>
<evidence type="ECO:0000259" key="5">
    <source>
        <dbReference type="PROSITE" id="PS50850"/>
    </source>
</evidence>
<keyword evidence="3" id="KW-0325">Glycoprotein</keyword>
<feature type="transmembrane region" description="Helical" evidence="4">
    <location>
        <begin position="388"/>
        <end position="408"/>
    </location>
</feature>
<evidence type="ECO:0000256" key="1">
    <source>
        <dbReference type="ARBA" id="ARBA00004141"/>
    </source>
</evidence>
<comment type="similarity">
    <text evidence="2">Belongs to the major facilitator superfamily. Monocarboxylate porter (TC 2.A.1.13) family.</text>
</comment>
<feature type="transmembrane region" description="Helical" evidence="4">
    <location>
        <begin position="353"/>
        <end position="376"/>
    </location>
</feature>
<proteinExistence type="inferred from homology"/>
<organism evidence="6 7">
    <name type="scientific">Fusarium oxysporum f. sp. cubense</name>
    <dbReference type="NCBI Taxonomy" id="61366"/>
    <lineage>
        <taxon>Eukaryota</taxon>
        <taxon>Fungi</taxon>
        <taxon>Dikarya</taxon>
        <taxon>Ascomycota</taxon>
        <taxon>Pezizomycotina</taxon>
        <taxon>Sordariomycetes</taxon>
        <taxon>Hypocreomycetidae</taxon>
        <taxon>Hypocreales</taxon>
        <taxon>Nectriaceae</taxon>
        <taxon>Fusarium</taxon>
        <taxon>Fusarium oxysporum species complex</taxon>
    </lineage>
</organism>
<protein>
    <recommendedName>
        <fullName evidence="5">Major facilitator superfamily (MFS) profile domain-containing protein</fullName>
    </recommendedName>
</protein>
<dbReference type="Gene3D" id="1.20.1250.20">
    <property type="entry name" value="MFS general substrate transporter like domains"/>
    <property type="match status" value="1"/>
</dbReference>
<keyword evidence="4" id="KW-0812">Transmembrane</keyword>
<name>A0A5C6SRB5_FUSOC</name>
<feature type="transmembrane region" description="Helical" evidence="4">
    <location>
        <begin position="262"/>
        <end position="284"/>
    </location>
</feature>
<feature type="transmembrane region" description="Helical" evidence="4">
    <location>
        <begin position="296"/>
        <end position="315"/>
    </location>
</feature>
<dbReference type="PANTHER" id="PTHR11360">
    <property type="entry name" value="MONOCARBOXYLATE TRANSPORTER"/>
    <property type="match status" value="1"/>
</dbReference>
<dbReference type="SUPFAM" id="SSF103473">
    <property type="entry name" value="MFS general substrate transporter"/>
    <property type="match status" value="1"/>
</dbReference>
<keyword evidence="4" id="KW-0472">Membrane</keyword>
<dbReference type="Pfam" id="PF07690">
    <property type="entry name" value="MFS_1"/>
    <property type="match status" value="1"/>
</dbReference>
<dbReference type="GO" id="GO:0016020">
    <property type="term" value="C:membrane"/>
    <property type="evidence" value="ECO:0007669"/>
    <property type="project" value="UniProtKB-SubCell"/>
</dbReference>
<feature type="transmembrane region" description="Helical" evidence="4">
    <location>
        <begin position="155"/>
        <end position="176"/>
    </location>
</feature>
<feature type="transmembrane region" description="Helical" evidence="4">
    <location>
        <begin position="327"/>
        <end position="347"/>
    </location>
</feature>
<feature type="transmembrane region" description="Helical" evidence="4">
    <location>
        <begin position="420"/>
        <end position="441"/>
    </location>
</feature>